<name>A0AAD9CK57_DISEL</name>
<reference evidence="14" key="1">
    <citation type="submission" date="2023-04" db="EMBL/GenBank/DDBJ databases">
        <title>Chromosome-level genome of Chaenocephalus aceratus.</title>
        <authorList>
            <person name="Park H."/>
        </authorList>
    </citation>
    <scope>NUCLEOTIDE SEQUENCE</scope>
    <source>
        <strain evidence="14">DE</strain>
        <tissue evidence="14">Muscle</tissue>
    </source>
</reference>
<evidence type="ECO:0000256" key="3">
    <source>
        <dbReference type="ARBA" id="ARBA00008389"/>
    </source>
</evidence>
<evidence type="ECO:0000256" key="2">
    <source>
        <dbReference type="ARBA" id="ARBA00004496"/>
    </source>
</evidence>
<keyword evidence="10" id="KW-0546">Nucleotide metabolism</keyword>
<evidence type="ECO:0000256" key="9">
    <source>
        <dbReference type="ARBA" id="ARBA00022842"/>
    </source>
</evidence>
<comment type="catalytic activity">
    <reaction evidence="11">
        <text>CMP + H2O = cytidine + phosphate</text>
        <dbReference type="Rhea" id="RHEA:29367"/>
        <dbReference type="ChEBI" id="CHEBI:15377"/>
        <dbReference type="ChEBI" id="CHEBI:17562"/>
        <dbReference type="ChEBI" id="CHEBI:43474"/>
        <dbReference type="ChEBI" id="CHEBI:60377"/>
        <dbReference type="EC" id="3.1.3.91"/>
    </reaction>
</comment>
<evidence type="ECO:0000256" key="5">
    <source>
        <dbReference type="ARBA" id="ARBA00022490"/>
    </source>
</evidence>
<dbReference type="InterPro" id="IPR006434">
    <property type="entry name" value="Pyrimidine_nucleotidase_eu"/>
</dbReference>
<evidence type="ECO:0000256" key="12">
    <source>
        <dbReference type="ARBA" id="ARBA00046090"/>
    </source>
</evidence>
<accession>A0AAD9CK57</accession>
<sequence length="88" mass="10419">MLWKWTQVHELLIQQRIRKDLLAQAVKESSAMLREGYKVFFDRLTEQQMPLLIFSAGVGDVLEEVIRQNNVFHPNVHIISNYMDFDQT</sequence>
<evidence type="ECO:0000313" key="15">
    <source>
        <dbReference type="Proteomes" id="UP001228049"/>
    </source>
</evidence>
<dbReference type="InterPro" id="IPR023214">
    <property type="entry name" value="HAD_sf"/>
</dbReference>
<dbReference type="GO" id="GO:0000166">
    <property type="term" value="F:nucleotide binding"/>
    <property type="evidence" value="ECO:0007669"/>
    <property type="project" value="UniProtKB-KW"/>
</dbReference>
<evidence type="ECO:0000313" key="14">
    <source>
        <dbReference type="EMBL" id="KAK1903298.1"/>
    </source>
</evidence>
<dbReference type="GO" id="GO:0005737">
    <property type="term" value="C:cytoplasm"/>
    <property type="evidence" value="ECO:0007669"/>
    <property type="project" value="UniProtKB-SubCell"/>
</dbReference>
<keyword evidence="9" id="KW-0460">Magnesium</keyword>
<dbReference type="GO" id="GO:0009117">
    <property type="term" value="P:nucleotide metabolic process"/>
    <property type="evidence" value="ECO:0007669"/>
    <property type="project" value="UniProtKB-KW"/>
</dbReference>
<protein>
    <submittedName>
        <fullName evidence="14">7-methylguanosine phosphate-specific 5'-nucleotidase</fullName>
    </submittedName>
</protein>
<dbReference type="Gene3D" id="3.40.50.1000">
    <property type="entry name" value="HAD superfamily/HAD-like"/>
    <property type="match status" value="1"/>
</dbReference>
<gene>
    <name evidence="14" type="ORF">KUDE01_006255</name>
</gene>
<keyword evidence="8" id="KW-0378">Hydrolase</keyword>
<evidence type="ECO:0000256" key="13">
    <source>
        <dbReference type="ARBA" id="ARBA00048583"/>
    </source>
</evidence>
<dbReference type="EMBL" id="JASDAP010000005">
    <property type="protein sequence ID" value="KAK1903298.1"/>
    <property type="molecule type" value="Genomic_DNA"/>
</dbReference>
<comment type="function">
    <text evidence="12">Specifically hydrolyzes 7-methylguanosine monophosphate (m(7)GMP) to 7-methylguanosine and inorganic phosphate. The specific activity for m(7)GMP may protect cells against undesired salvage of m(7)GMP and its incorporation into nucleic acids. Also has weak activity for CMP. UMP and purine nucleotides are poor substrates.</text>
</comment>
<comment type="caution">
    <text evidence="14">The sequence shown here is derived from an EMBL/GenBank/DDBJ whole genome shotgun (WGS) entry which is preliminary data.</text>
</comment>
<comment type="similarity">
    <text evidence="3">Belongs to the pyrimidine 5'-nucleotidase family.</text>
</comment>
<organism evidence="14 15">
    <name type="scientific">Dissostichus eleginoides</name>
    <name type="common">Patagonian toothfish</name>
    <name type="synonym">Dissostichus amissus</name>
    <dbReference type="NCBI Taxonomy" id="100907"/>
    <lineage>
        <taxon>Eukaryota</taxon>
        <taxon>Metazoa</taxon>
        <taxon>Chordata</taxon>
        <taxon>Craniata</taxon>
        <taxon>Vertebrata</taxon>
        <taxon>Euteleostomi</taxon>
        <taxon>Actinopterygii</taxon>
        <taxon>Neopterygii</taxon>
        <taxon>Teleostei</taxon>
        <taxon>Neoteleostei</taxon>
        <taxon>Acanthomorphata</taxon>
        <taxon>Eupercaria</taxon>
        <taxon>Perciformes</taxon>
        <taxon>Notothenioidei</taxon>
        <taxon>Nototheniidae</taxon>
        <taxon>Dissostichus</taxon>
    </lineage>
</organism>
<evidence type="ECO:0000256" key="6">
    <source>
        <dbReference type="ARBA" id="ARBA00022723"/>
    </source>
</evidence>
<proteinExistence type="inferred from homology"/>
<keyword evidence="7" id="KW-0547">Nucleotide-binding</keyword>
<keyword evidence="5" id="KW-0963">Cytoplasm</keyword>
<comment type="subunit">
    <text evidence="4">Monomer.</text>
</comment>
<evidence type="ECO:0000256" key="7">
    <source>
        <dbReference type="ARBA" id="ARBA00022741"/>
    </source>
</evidence>
<evidence type="ECO:0000256" key="1">
    <source>
        <dbReference type="ARBA" id="ARBA00000815"/>
    </source>
</evidence>
<dbReference type="SUPFAM" id="SSF56784">
    <property type="entry name" value="HAD-like"/>
    <property type="match status" value="1"/>
</dbReference>
<evidence type="ECO:0000256" key="11">
    <source>
        <dbReference type="ARBA" id="ARBA00036362"/>
    </source>
</evidence>
<dbReference type="Pfam" id="PF05822">
    <property type="entry name" value="UMPH-1"/>
    <property type="match status" value="1"/>
</dbReference>
<dbReference type="GO" id="GO:0000287">
    <property type="term" value="F:magnesium ion binding"/>
    <property type="evidence" value="ECO:0007669"/>
    <property type="project" value="InterPro"/>
</dbReference>
<dbReference type="Proteomes" id="UP001228049">
    <property type="component" value="Unassembled WGS sequence"/>
</dbReference>
<evidence type="ECO:0000256" key="8">
    <source>
        <dbReference type="ARBA" id="ARBA00022801"/>
    </source>
</evidence>
<evidence type="ECO:0000256" key="10">
    <source>
        <dbReference type="ARBA" id="ARBA00023080"/>
    </source>
</evidence>
<comment type="subcellular location">
    <subcellularLocation>
        <location evidence="2">Cytoplasm</location>
    </subcellularLocation>
</comment>
<dbReference type="GO" id="GO:0008253">
    <property type="term" value="F:5'-nucleotidase activity"/>
    <property type="evidence" value="ECO:0007669"/>
    <property type="project" value="UniProtKB-EC"/>
</dbReference>
<comment type="catalytic activity">
    <reaction evidence="13">
        <text>N(7)-methyl-GMP + H2O = N(7)-methylguanosine + phosphate</text>
        <dbReference type="Rhea" id="RHEA:37107"/>
        <dbReference type="ChEBI" id="CHEBI:15377"/>
        <dbReference type="ChEBI" id="CHEBI:20794"/>
        <dbReference type="ChEBI" id="CHEBI:43474"/>
        <dbReference type="ChEBI" id="CHEBI:58285"/>
        <dbReference type="EC" id="3.1.3.91"/>
    </reaction>
</comment>
<keyword evidence="6" id="KW-0479">Metal-binding</keyword>
<keyword evidence="15" id="KW-1185">Reference proteome</keyword>
<dbReference type="PANTHER" id="PTHR13045">
    <property type="entry name" value="5'-NUCLEOTIDASE"/>
    <property type="match status" value="1"/>
</dbReference>
<dbReference type="AlphaFoldDB" id="A0AAD9CK57"/>
<evidence type="ECO:0000256" key="4">
    <source>
        <dbReference type="ARBA" id="ARBA00011245"/>
    </source>
</evidence>
<comment type="catalytic activity">
    <reaction evidence="1">
        <text>a ribonucleoside 5'-phosphate + H2O = a ribonucleoside + phosphate</text>
        <dbReference type="Rhea" id="RHEA:12484"/>
        <dbReference type="ChEBI" id="CHEBI:15377"/>
        <dbReference type="ChEBI" id="CHEBI:18254"/>
        <dbReference type="ChEBI" id="CHEBI:43474"/>
        <dbReference type="ChEBI" id="CHEBI:58043"/>
        <dbReference type="EC" id="3.1.3.5"/>
    </reaction>
</comment>
<dbReference type="InterPro" id="IPR036412">
    <property type="entry name" value="HAD-like_sf"/>
</dbReference>
<dbReference type="PANTHER" id="PTHR13045:SF15">
    <property type="entry name" value="7-METHYLGUANOSINE PHOSPHATE-SPECIFIC 5'-NUCLEOTIDASE"/>
    <property type="match status" value="1"/>
</dbReference>